<feature type="domain" description="C2H2-type" evidence="2">
    <location>
        <begin position="55"/>
        <end position="83"/>
    </location>
</feature>
<proteinExistence type="predicted"/>
<dbReference type="SUPFAM" id="SSF57667">
    <property type="entry name" value="beta-beta-alpha zinc fingers"/>
    <property type="match status" value="1"/>
</dbReference>
<dbReference type="AlphaFoldDB" id="A0A0J7KXR7"/>
<dbReference type="PaxDb" id="67767-A0A0J7KXR7"/>
<evidence type="ECO:0000313" key="3">
    <source>
        <dbReference type="EMBL" id="KMQ95064.1"/>
    </source>
</evidence>
<evidence type="ECO:0000313" key="4">
    <source>
        <dbReference type="Proteomes" id="UP000036403"/>
    </source>
</evidence>
<dbReference type="Gene3D" id="3.30.160.60">
    <property type="entry name" value="Classic Zinc Finger"/>
    <property type="match status" value="1"/>
</dbReference>
<keyword evidence="1" id="KW-0863">Zinc-finger</keyword>
<dbReference type="OrthoDB" id="10004641at2759"/>
<organism evidence="3 4">
    <name type="scientific">Lasius niger</name>
    <name type="common">Black garden ant</name>
    <dbReference type="NCBI Taxonomy" id="67767"/>
    <lineage>
        <taxon>Eukaryota</taxon>
        <taxon>Metazoa</taxon>
        <taxon>Ecdysozoa</taxon>
        <taxon>Arthropoda</taxon>
        <taxon>Hexapoda</taxon>
        <taxon>Insecta</taxon>
        <taxon>Pterygota</taxon>
        <taxon>Neoptera</taxon>
        <taxon>Endopterygota</taxon>
        <taxon>Hymenoptera</taxon>
        <taxon>Apocrita</taxon>
        <taxon>Aculeata</taxon>
        <taxon>Formicoidea</taxon>
        <taxon>Formicidae</taxon>
        <taxon>Formicinae</taxon>
        <taxon>Lasius</taxon>
        <taxon>Lasius</taxon>
    </lineage>
</organism>
<evidence type="ECO:0000259" key="2">
    <source>
        <dbReference type="PROSITE" id="PS50157"/>
    </source>
</evidence>
<name>A0A0J7KXR7_LASNI</name>
<dbReference type="InterPro" id="IPR013087">
    <property type="entry name" value="Znf_C2H2_type"/>
</dbReference>
<protein>
    <submittedName>
        <fullName evidence="3">Zinc finger protein 28</fullName>
    </submittedName>
</protein>
<comment type="caution">
    <text evidence="3">The sequence shown here is derived from an EMBL/GenBank/DDBJ whole genome shotgun (WGS) entry which is preliminary data.</text>
</comment>
<dbReference type="EMBL" id="LBMM01002259">
    <property type="protein sequence ID" value="KMQ95064.1"/>
    <property type="molecule type" value="Genomic_DNA"/>
</dbReference>
<keyword evidence="4" id="KW-1185">Reference proteome</keyword>
<reference evidence="3 4" key="1">
    <citation type="submission" date="2015-04" db="EMBL/GenBank/DDBJ databases">
        <title>Lasius niger genome sequencing.</title>
        <authorList>
            <person name="Konorov E.A."/>
            <person name="Nikitin M.A."/>
            <person name="Kirill M.V."/>
            <person name="Chang P."/>
        </authorList>
    </citation>
    <scope>NUCLEOTIDE SEQUENCE [LARGE SCALE GENOMIC DNA]</scope>
    <source>
        <tissue evidence="3">Whole</tissue>
    </source>
</reference>
<dbReference type="Proteomes" id="UP000036403">
    <property type="component" value="Unassembled WGS sequence"/>
</dbReference>
<sequence>MCLRLRSSVAPINRYDDLDVSALLWPYKRVYGYDAGDALQQQRGNATNEVHERTYMCADCGKSYAVRRSLWRHRKFECVNAKPRLNCEMCPYKSPHKWCIDRHKKKHHSSL</sequence>
<keyword evidence="1" id="KW-0479">Metal-binding</keyword>
<dbReference type="GO" id="GO:0008270">
    <property type="term" value="F:zinc ion binding"/>
    <property type="evidence" value="ECO:0007669"/>
    <property type="project" value="UniProtKB-KW"/>
</dbReference>
<dbReference type="InterPro" id="IPR036236">
    <property type="entry name" value="Znf_C2H2_sf"/>
</dbReference>
<keyword evidence="1" id="KW-0862">Zinc</keyword>
<dbReference type="PROSITE" id="PS50157">
    <property type="entry name" value="ZINC_FINGER_C2H2_2"/>
    <property type="match status" value="1"/>
</dbReference>
<accession>A0A0J7KXR7</accession>
<gene>
    <name evidence="3" type="ORF">RF55_4742</name>
</gene>
<evidence type="ECO:0000256" key="1">
    <source>
        <dbReference type="PROSITE-ProRule" id="PRU00042"/>
    </source>
</evidence>